<gene>
    <name evidence="5" type="ORF">HPT29_015800</name>
</gene>
<dbReference type="EMBL" id="CP102845">
    <property type="protein sequence ID" value="UVF17979.1"/>
    <property type="molecule type" value="Genomic_DNA"/>
</dbReference>
<keyword evidence="2" id="KW-0276">Fatty acid metabolism</keyword>
<dbReference type="InterPro" id="IPR020845">
    <property type="entry name" value="AMP-binding_CS"/>
</dbReference>
<dbReference type="Pfam" id="PF00501">
    <property type="entry name" value="AMP-binding"/>
    <property type="match status" value="1"/>
</dbReference>
<dbReference type="PANTHER" id="PTHR43272:SF32">
    <property type="entry name" value="AMP-DEPENDENT SYNTHETASE_LIGASE DOMAIN-CONTAINING PROTEIN"/>
    <property type="match status" value="1"/>
</dbReference>
<accession>A0ABY5RPQ1</accession>
<dbReference type="Pfam" id="PF23562">
    <property type="entry name" value="AMP-binding_C_3"/>
    <property type="match status" value="1"/>
</dbReference>
<keyword evidence="3" id="KW-0443">Lipid metabolism</keyword>
<evidence type="ECO:0000256" key="3">
    <source>
        <dbReference type="ARBA" id="ARBA00023098"/>
    </source>
</evidence>
<evidence type="ECO:0000313" key="6">
    <source>
        <dbReference type="Proteomes" id="UP001017257"/>
    </source>
</evidence>
<evidence type="ECO:0000256" key="2">
    <source>
        <dbReference type="ARBA" id="ARBA00022832"/>
    </source>
</evidence>
<name>A0ABY5RPQ1_9HYPH</name>
<dbReference type="RefSeq" id="WP_210272258.1">
    <property type="nucleotide sequence ID" value="NZ_CP102845.1"/>
</dbReference>
<sequence length="683" mass="76025">MRQRKRSHTTRCRSARLPGRLTSLTTAADARADTFPKLLARNARLRPTRTAFRHKDLGIWQSWTWGEVHDIVRAYACGLQSLGLKRGGKIAIIGYNRPYLYWSICAAQWLGAIPIPVYADSVADEMAYVLSHAEVTHAAVQDQEQVDKILSVSDQIPQLQHVLYDEQKGLRDYDHSRLHSIESVVEEGRARLKDAQEAAAIDLALQEGRGSDLAIILYTSGTTGRPKGVMLTSDAVIAAAEIGCDFDKLDETDEIIAYLPIAWVGDHIFSYAQAILSGLCVNCPESPETVAEDRREIGATYVFAPPRVFESMLTLTMVRIEDAGALKRRMFHFFINHAGKVGEKILNREPGVGVWDRLLWNIGNVLVYAPLRNRFGMTRVKVGYTAGEAIGPEIFRFYRSIGVNLKQLYGQTEASVYITMQPNGEIRADTVGRPAPQVEIRIADSGEVLYRSPGVFVGYFKDDEKTAETKTPDGFVHSGDAGFFDQNGHLKIIDRAKDVGKMRDGALFPPKYVENKLKFYPNIKEAVCFGDGRDHVAAFINIDLVAVSNWAERNGVTYASYQELAGHPLVYDMIEKHVDEVNRSLSAEPRMGGAQIKRFLILHKELDADDGELTRTQKVRRGFIAERYAPLIDALYDGSSEADISTEVTFEDGRKGVIAARVKIRDLTLYPAAEPGSVLEAAE</sequence>
<dbReference type="SUPFAM" id="SSF56801">
    <property type="entry name" value="Acetyl-CoA synthetase-like"/>
    <property type="match status" value="1"/>
</dbReference>
<organism evidence="5 6">
    <name type="scientific">Microvirga terrae</name>
    <dbReference type="NCBI Taxonomy" id="2740529"/>
    <lineage>
        <taxon>Bacteria</taxon>
        <taxon>Pseudomonadati</taxon>
        <taxon>Pseudomonadota</taxon>
        <taxon>Alphaproteobacteria</taxon>
        <taxon>Hyphomicrobiales</taxon>
        <taxon>Methylobacteriaceae</taxon>
        <taxon>Microvirga</taxon>
    </lineage>
</organism>
<evidence type="ECO:0000256" key="1">
    <source>
        <dbReference type="ARBA" id="ARBA00022598"/>
    </source>
</evidence>
<dbReference type="Gene3D" id="3.40.50.12780">
    <property type="entry name" value="N-terminal domain of ligase-like"/>
    <property type="match status" value="1"/>
</dbReference>
<evidence type="ECO:0000313" key="5">
    <source>
        <dbReference type="EMBL" id="UVF17979.1"/>
    </source>
</evidence>
<dbReference type="PANTHER" id="PTHR43272">
    <property type="entry name" value="LONG-CHAIN-FATTY-ACID--COA LIGASE"/>
    <property type="match status" value="1"/>
</dbReference>
<reference evidence="5" key="1">
    <citation type="submission" date="2022-08" db="EMBL/GenBank/DDBJ databases">
        <title>Microvirga terrae sp. nov., isolated from soil.</title>
        <authorList>
            <person name="Kim K.H."/>
            <person name="Seo Y.L."/>
            <person name="Kim J.M."/>
            <person name="Lee J.K."/>
            <person name="Han D.M."/>
            <person name="Jeon C.O."/>
        </authorList>
    </citation>
    <scope>NUCLEOTIDE SEQUENCE</scope>
    <source>
        <strain evidence="5">R24</strain>
    </source>
</reference>
<dbReference type="PROSITE" id="PS00455">
    <property type="entry name" value="AMP_BINDING"/>
    <property type="match status" value="1"/>
</dbReference>
<protein>
    <submittedName>
        <fullName evidence="5">AMP-binding protein</fullName>
    </submittedName>
</protein>
<feature type="domain" description="AMP-dependent synthetase/ligase" evidence="4">
    <location>
        <begin position="40"/>
        <end position="460"/>
    </location>
</feature>
<proteinExistence type="predicted"/>
<keyword evidence="6" id="KW-1185">Reference proteome</keyword>
<dbReference type="InterPro" id="IPR000873">
    <property type="entry name" value="AMP-dep_synth/lig_dom"/>
</dbReference>
<dbReference type="Proteomes" id="UP001017257">
    <property type="component" value="Chromosome"/>
</dbReference>
<dbReference type="InterPro" id="IPR020459">
    <property type="entry name" value="AMP-binding"/>
</dbReference>
<dbReference type="PRINTS" id="PR00154">
    <property type="entry name" value="AMPBINDING"/>
</dbReference>
<keyword evidence="1" id="KW-0436">Ligase</keyword>
<evidence type="ECO:0000259" key="4">
    <source>
        <dbReference type="Pfam" id="PF00501"/>
    </source>
</evidence>
<dbReference type="InterPro" id="IPR042099">
    <property type="entry name" value="ANL_N_sf"/>
</dbReference>